<accession>A0A1B8PJF3</accession>
<dbReference type="OrthoDB" id="1426235at2"/>
<evidence type="ECO:0000313" key="1">
    <source>
        <dbReference type="EMBL" id="OBX50591.1"/>
    </source>
</evidence>
<dbReference type="EMBL" id="LZDN01000013">
    <property type="protein sequence ID" value="OBX50591.1"/>
    <property type="molecule type" value="Genomic_DNA"/>
</dbReference>
<proteinExistence type="predicted"/>
<dbReference type="AlphaFoldDB" id="A0A1B8PJF3"/>
<name>A0A1B8PJF3_MORNO</name>
<protein>
    <submittedName>
        <fullName evidence="1">Uncharacterized protein</fullName>
    </submittedName>
</protein>
<dbReference type="InterPro" id="IPR027417">
    <property type="entry name" value="P-loop_NTPase"/>
</dbReference>
<comment type="caution">
    <text evidence="1">The sequence shown here is derived from an EMBL/GenBank/DDBJ whole genome shotgun (WGS) entry which is preliminary data.</text>
</comment>
<dbReference type="Proteomes" id="UP000092671">
    <property type="component" value="Unassembled WGS sequence"/>
</dbReference>
<evidence type="ECO:0000313" key="2">
    <source>
        <dbReference type="Proteomes" id="UP000092671"/>
    </source>
</evidence>
<reference evidence="1 2" key="1">
    <citation type="submission" date="2016-06" db="EMBL/GenBank/DDBJ databases">
        <title>Draft genome of Moraxella nonliquefaciens CCUG 60284.</title>
        <authorList>
            <person name="Salva-Serra F."/>
            <person name="Engstrom-Jakobsson H."/>
            <person name="Thorell K."/>
            <person name="Gonzales-Siles L."/>
            <person name="Karlsson R."/>
            <person name="Boulund F."/>
            <person name="Engstrand L."/>
            <person name="Kristiansson E."/>
            <person name="Moore E."/>
        </authorList>
    </citation>
    <scope>NUCLEOTIDE SEQUENCE [LARGE SCALE GENOMIC DNA]</scope>
    <source>
        <strain evidence="1 2">CCUG 60284</strain>
    </source>
</reference>
<dbReference type="Gene3D" id="3.40.50.300">
    <property type="entry name" value="P-loop containing nucleotide triphosphate hydrolases"/>
    <property type="match status" value="1"/>
</dbReference>
<dbReference type="SUPFAM" id="SSF52540">
    <property type="entry name" value="P-loop containing nucleoside triphosphate hydrolases"/>
    <property type="match status" value="1"/>
</dbReference>
<gene>
    <name evidence="1" type="ORF">A9Z60_09140</name>
</gene>
<organism evidence="1 2">
    <name type="scientific">Moraxella nonliquefaciens</name>
    <dbReference type="NCBI Taxonomy" id="478"/>
    <lineage>
        <taxon>Bacteria</taxon>
        <taxon>Pseudomonadati</taxon>
        <taxon>Pseudomonadota</taxon>
        <taxon>Gammaproteobacteria</taxon>
        <taxon>Moraxellales</taxon>
        <taxon>Moraxellaceae</taxon>
        <taxon>Moraxella</taxon>
    </lineage>
</organism>
<sequence>MQNWLDDTEIKLNHRVVDTIKLDSIYVVPDLENKQNVGSNLMNMVRANDLLIESKNIIIFGEDQMGKTSLYRNFAKNGQYVLYLDVGNAKFGKDIKNTLINEINNQYRHLSIDDFFDGDSIVLLDNFHQNIINKSFKIKLLNDLIALHLKIITTCDFEYNYVVNEFEAFDDFYNYKLLGLGNKRREELIKKWVELGRADSISEKDLYTEVDLLKGNIDRILYKNIVPARPFYILVFLQMFEAYKKLNIELTSFGHCYQELIYKTFENIKINSKDYSKYINILTELAWFIFYLKKNKLNQHEIDCFFNKYDEKFLSISNERDVILDNLIKSHILVDSDMDIYFKYPYILLFCCQKIAENCNNSESFQIVLDELIDKLHMEESANILIFVTHHTKNKLVLEKIQNCLCLQFSQAKEATLNKNELDFITDFLNEISNIVLEQREIQKERDHNNENLDYIENSELSLD</sequence>
<dbReference type="RefSeq" id="WP_066893261.1">
    <property type="nucleotide sequence ID" value="NZ_LZDN01000013.1"/>
</dbReference>